<evidence type="ECO:0000313" key="4">
    <source>
        <dbReference type="Proteomes" id="UP000000517"/>
    </source>
</evidence>
<dbReference type="Proteomes" id="UP000000517">
    <property type="component" value="Chromosome"/>
</dbReference>
<accession>C9RIY4</accession>
<protein>
    <recommendedName>
        <fullName evidence="1">LTD domain-containing protein</fullName>
    </recommendedName>
</protein>
<proteinExistence type="predicted"/>
<feature type="domain" description="LTD" evidence="1">
    <location>
        <begin position="250"/>
        <end position="359"/>
    </location>
</feature>
<dbReference type="KEGG" id="fsu:Fisuc_0013"/>
<dbReference type="KEGG" id="fsc:FSU_0406"/>
<evidence type="ECO:0000313" key="3">
    <source>
        <dbReference type="EMBL" id="ADL26631.1"/>
    </source>
</evidence>
<dbReference type="OrthoDB" id="9765835at2"/>
<reference evidence="4" key="2">
    <citation type="submission" date="2010-08" db="EMBL/GenBank/DDBJ databases">
        <title>Complete sequence of Fibrobacter succinogenes subsp. succinogenes S85.</title>
        <authorList>
            <person name="Durkin A.S."/>
            <person name="Nelson K.E."/>
            <person name="Morrison M."/>
            <person name="Forsberg C.W."/>
            <person name="Wilson D.B."/>
            <person name="Russell J.B."/>
            <person name="Cann I.K.O."/>
            <person name="Mackie R.I."/>
            <person name="White B.A."/>
        </authorList>
    </citation>
    <scope>NUCLEOTIDE SEQUENCE [LARGE SCALE GENOMIC DNA]</scope>
    <source>
        <strain evidence="4">ATCC 19169 / S85</strain>
    </source>
</reference>
<evidence type="ECO:0000313" key="2">
    <source>
        <dbReference type="EMBL" id="ACX73628.1"/>
    </source>
</evidence>
<gene>
    <name evidence="2" type="ordered locus">Fisuc_0013</name>
    <name evidence="3" type="ordered locus">FSU_0406</name>
</gene>
<dbReference type="InterPro" id="IPR001322">
    <property type="entry name" value="Lamin_tail_dom"/>
</dbReference>
<dbReference type="EMBL" id="CP002158">
    <property type="protein sequence ID" value="ADL26631.1"/>
    <property type="molecule type" value="Genomic_DNA"/>
</dbReference>
<dbReference type="Pfam" id="PF00932">
    <property type="entry name" value="LTD"/>
    <property type="match status" value="1"/>
</dbReference>
<organism evidence="3 4">
    <name type="scientific">Fibrobacter succinogenes (strain ATCC 19169 / S85)</name>
    <dbReference type="NCBI Taxonomy" id="59374"/>
    <lineage>
        <taxon>Bacteria</taxon>
        <taxon>Pseudomonadati</taxon>
        <taxon>Fibrobacterota</taxon>
        <taxon>Fibrobacteria</taxon>
        <taxon>Fibrobacterales</taxon>
        <taxon>Fibrobacteraceae</taxon>
        <taxon>Fibrobacter</taxon>
    </lineage>
</organism>
<reference evidence="2 5" key="1">
    <citation type="submission" date="2009-10" db="EMBL/GenBank/DDBJ databases">
        <title>Complete sequence of Fibrobacter succinogenes subsp. succinogenes S85.</title>
        <authorList>
            <consortium name="US DOE Joint Genome Institute"/>
            <person name="Lucas S."/>
            <person name="Copeland A."/>
            <person name="Lapidus A."/>
            <person name="Glavina del Rio T."/>
            <person name="Tice H."/>
            <person name="Bruce D."/>
            <person name="Goodwin L."/>
            <person name="Pitluck S."/>
            <person name="Chertkov O."/>
            <person name="Detter J.C."/>
            <person name="Han C."/>
            <person name="Tapia R."/>
            <person name="Larimer F."/>
            <person name="Land M."/>
            <person name="Hauser L."/>
            <person name="Kyrpides N."/>
            <person name="Mikhailova N."/>
            <person name="Weimer P.J."/>
            <person name="Stevenson D.M."/>
            <person name="Boyum J."/>
            <person name="Brumm P.I."/>
            <person name="Mead D."/>
        </authorList>
    </citation>
    <scope>NUCLEOTIDE SEQUENCE [LARGE SCALE GENOMIC DNA]</scope>
    <source>
        <strain evidence="5">ATCC 19169 / S85</strain>
        <strain evidence="2">S85</strain>
    </source>
</reference>
<dbReference type="AlphaFoldDB" id="C9RIY4"/>
<keyword evidence="5" id="KW-1185">Reference proteome</keyword>
<dbReference type="RefSeq" id="WP_012819858.1">
    <property type="nucleotide sequence ID" value="NC_013410.1"/>
</dbReference>
<evidence type="ECO:0000259" key="1">
    <source>
        <dbReference type="Pfam" id="PF00932"/>
    </source>
</evidence>
<sequence>MSPTTKKHVCRYAATALTALAFWNCSSDSRAESPIDSIQIGESANIALNLDYTGTPLLDSLVLDCYGSDTLHLVHSIEKKSFNLDLFPGEEWIFNAKLYANGALMQEGEVTTSLEAGSAVSLKIPMHALVGFVYVKIPIGFGNPAGIKKGEMKLTSGDETFTYPMEFDSDNVTFTSDDLKLDREYHISISMQDESEKTIFSMEDDFTLDENTPIPSFQIESLRSKIALAIDLAKDVNLQVSLRLPAMKRAPAANDIVVSEFFVQPKDSTQFTFVEFYNGSTDTLVLDKCTLGKTSNVSGAAEISTVTLPPNEVLVVGTSETADIAGIYKYAESMPQFGKTSGSIVLQCNGNVLDSLYYGKADTLHVTPLPIGSSSAAVRKSTQLNIGLWNKRSEPDSWCTDTPTPGMISACGN</sequence>
<name>C9RIY4_FIBSS</name>
<reference evidence="3" key="3">
    <citation type="submission" date="2010-08" db="EMBL/GenBank/DDBJ databases">
        <authorList>
            <person name="Durkin A.S."/>
            <person name="Nelson K.E."/>
            <person name="Morrison M."/>
            <person name="Forsberg C.W."/>
            <person name="Wilson D.B."/>
            <person name="Russell J.B."/>
            <person name="Cann I.K.O."/>
            <person name="Mackie R.I."/>
            <person name="White B.A."/>
        </authorList>
    </citation>
    <scope>NUCLEOTIDE SEQUENCE</scope>
    <source>
        <strain evidence="3">S85</strain>
    </source>
</reference>
<dbReference type="Proteomes" id="UP000001497">
    <property type="component" value="Chromosome"/>
</dbReference>
<dbReference type="EMBL" id="CP001792">
    <property type="protein sequence ID" value="ACX73628.1"/>
    <property type="molecule type" value="Genomic_DNA"/>
</dbReference>
<evidence type="ECO:0000313" key="5">
    <source>
        <dbReference type="Proteomes" id="UP000001497"/>
    </source>
</evidence>
<dbReference type="HOGENOM" id="CLU_665235_0_0_0"/>